<evidence type="ECO:0000256" key="11">
    <source>
        <dbReference type="RuleBase" id="RU003357"/>
    </source>
</evidence>
<dbReference type="InterPro" id="IPR039426">
    <property type="entry name" value="TonB-dep_rcpt-like"/>
</dbReference>
<feature type="domain" description="TonB-dependent receptor-like beta-barrel" evidence="13">
    <location>
        <begin position="293"/>
        <end position="688"/>
    </location>
</feature>
<dbReference type="PANTHER" id="PTHR30069">
    <property type="entry name" value="TONB-DEPENDENT OUTER MEMBRANE RECEPTOR"/>
    <property type="match status" value="1"/>
</dbReference>
<evidence type="ECO:0000259" key="14">
    <source>
        <dbReference type="Pfam" id="PF07715"/>
    </source>
</evidence>
<dbReference type="GO" id="GO:0015344">
    <property type="term" value="F:siderophore uptake transmembrane transporter activity"/>
    <property type="evidence" value="ECO:0007669"/>
    <property type="project" value="TreeGrafter"/>
</dbReference>
<feature type="chain" id="PRO_5011568965" evidence="12">
    <location>
        <begin position="19"/>
        <end position="731"/>
    </location>
</feature>
<reference evidence="16" key="1">
    <citation type="submission" date="2016-10" db="EMBL/GenBank/DDBJ databases">
        <authorList>
            <person name="Varghese N."/>
            <person name="Submissions S."/>
        </authorList>
    </citation>
    <scope>NUCLEOTIDE SEQUENCE [LARGE SCALE GENOMIC DNA]</scope>
    <source>
        <strain evidence="16">BP1-148</strain>
    </source>
</reference>
<comment type="subcellular location">
    <subcellularLocation>
        <location evidence="1 10">Cell outer membrane</location>
        <topology evidence="1 10">Multi-pass membrane protein</topology>
    </subcellularLocation>
</comment>
<dbReference type="Pfam" id="PF00593">
    <property type="entry name" value="TonB_dep_Rec_b-barrel"/>
    <property type="match status" value="1"/>
</dbReference>
<organism evidence="15 16">
    <name type="scientific">Prevotella communis</name>
    <dbReference type="NCBI Taxonomy" id="2913614"/>
    <lineage>
        <taxon>Bacteria</taxon>
        <taxon>Pseudomonadati</taxon>
        <taxon>Bacteroidota</taxon>
        <taxon>Bacteroidia</taxon>
        <taxon>Bacteroidales</taxon>
        <taxon>Prevotellaceae</taxon>
        <taxon>Prevotella</taxon>
    </lineage>
</organism>
<accession>A0A1G7W0Q0</accession>
<evidence type="ECO:0000256" key="4">
    <source>
        <dbReference type="ARBA" id="ARBA00022692"/>
    </source>
</evidence>
<dbReference type="PROSITE" id="PS52016">
    <property type="entry name" value="TONB_DEPENDENT_REC_3"/>
    <property type="match status" value="1"/>
</dbReference>
<keyword evidence="6 11" id="KW-0798">TonB box</keyword>
<dbReference type="GO" id="GO:0009279">
    <property type="term" value="C:cell outer membrane"/>
    <property type="evidence" value="ECO:0007669"/>
    <property type="project" value="UniProtKB-SubCell"/>
</dbReference>
<evidence type="ECO:0000256" key="9">
    <source>
        <dbReference type="ARBA" id="ARBA00023237"/>
    </source>
</evidence>
<evidence type="ECO:0000313" key="16">
    <source>
        <dbReference type="Proteomes" id="UP000198779"/>
    </source>
</evidence>
<dbReference type="Proteomes" id="UP000198779">
    <property type="component" value="Unassembled WGS sequence"/>
</dbReference>
<proteinExistence type="inferred from homology"/>
<protein>
    <submittedName>
        <fullName evidence="15">Iron complex outermembrane recepter protein</fullName>
    </submittedName>
</protein>
<dbReference type="InterPro" id="IPR000531">
    <property type="entry name" value="Beta-barrel_TonB"/>
</dbReference>
<evidence type="ECO:0000256" key="5">
    <source>
        <dbReference type="ARBA" id="ARBA00022729"/>
    </source>
</evidence>
<dbReference type="InterPro" id="IPR037066">
    <property type="entry name" value="Plug_dom_sf"/>
</dbReference>
<evidence type="ECO:0000256" key="12">
    <source>
        <dbReference type="SAM" id="SignalP"/>
    </source>
</evidence>
<keyword evidence="16" id="KW-1185">Reference proteome</keyword>
<keyword evidence="2 10" id="KW-0813">Transport</keyword>
<dbReference type="InterPro" id="IPR012910">
    <property type="entry name" value="Plug_dom"/>
</dbReference>
<evidence type="ECO:0000256" key="7">
    <source>
        <dbReference type="ARBA" id="ARBA00023136"/>
    </source>
</evidence>
<keyword evidence="5 12" id="KW-0732">Signal</keyword>
<dbReference type="RefSeq" id="WP_255399816.1">
    <property type="nucleotide sequence ID" value="NZ_FNCQ01000007.1"/>
</dbReference>
<keyword evidence="3 10" id="KW-1134">Transmembrane beta strand</keyword>
<keyword evidence="7 10" id="KW-0472">Membrane</keyword>
<comment type="similarity">
    <text evidence="10 11">Belongs to the TonB-dependent receptor family.</text>
</comment>
<keyword evidence="8" id="KW-0675">Receptor</keyword>
<dbReference type="AlphaFoldDB" id="A0A1G7W0Q0"/>
<keyword evidence="9 10" id="KW-0998">Cell outer membrane</keyword>
<keyword evidence="4 10" id="KW-0812">Transmembrane</keyword>
<name>A0A1G7W0Q0_9BACT</name>
<evidence type="ECO:0000256" key="2">
    <source>
        <dbReference type="ARBA" id="ARBA00022448"/>
    </source>
</evidence>
<evidence type="ECO:0000256" key="8">
    <source>
        <dbReference type="ARBA" id="ARBA00023170"/>
    </source>
</evidence>
<dbReference type="EMBL" id="FNCQ01000007">
    <property type="protein sequence ID" value="SDG65566.1"/>
    <property type="molecule type" value="Genomic_DNA"/>
</dbReference>
<dbReference type="STRING" id="645274.SAMN04487901_1078"/>
<dbReference type="Gene3D" id="2.40.170.20">
    <property type="entry name" value="TonB-dependent receptor, beta-barrel domain"/>
    <property type="match status" value="1"/>
</dbReference>
<evidence type="ECO:0000256" key="6">
    <source>
        <dbReference type="ARBA" id="ARBA00023077"/>
    </source>
</evidence>
<evidence type="ECO:0000256" key="10">
    <source>
        <dbReference type="PROSITE-ProRule" id="PRU01360"/>
    </source>
</evidence>
<evidence type="ECO:0000313" key="15">
    <source>
        <dbReference type="EMBL" id="SDG65566.1"/>
    </source>
</evidence>
<dbReference type="SUPFAM" id="SSF56935">
    <property type="entry name" value="Porins"/>
    <property type="match status" value="1"/>
</dbReference>
<feature type="domain" description="TonB-dependent receptor plug" evidence="14">
    <location>
        <begin position="56"/>
        <end position="160"/>
    </location>
</feature>
<dbReference type="PANTHER" id="PTHR30069:SF29">
    <property type="entry name" value="HEMOGLOBIN AND HEMOGLOBIN-HAPTOGLOBIN-BINDING PROTEIN 1-RELATED"/>
    <property type="match status" value="1"/>
</dbReference>
<evidence type="ECO:0000259" key="13">
    <source>
        <dbReference type="Pfam" id="PF00593"/>
    </source>
</evidence>
<dbReference type="Gene3D" id="2.170.130.10">
    <property type="entry name" value="TonB-dependent receptor, plug domain"/>
    <property type="match status" value="1"/>
</dbReference>
<evidence type="ECO:0000256" key="1">
    <source>
        <dbReference type="ARBA" id="ARBA00004571"/>
    </source>
</evidence>
<dbReference type="InterPro" id="IPR036942">
    <property type="entry name" value="Beta-barrel_TonB_sf"/>
</dbReference>
<dbReference type="Pfam" id="PF07715">
    <property type="entry name" value="Plug"/>
    <property type="match status" value="1"/>
</dbReference>
<feature type="signal peptide" evidence="12">
    <location>
        <begin position="1"/>
        <end position="18"/>
    </location>
</feature>
<gene>
    <name evidence="15" type="ORF">SAMN04487901_1078</name>
</gene>
<sequence length="731" mass="81647">MKSKYIILPLLCVSMAMAAQNHNNKHQHAEDSTDVFYRHLQLNELTVTGVAGDTKLKHVTAPVSIVSPQVLRATASTNVIDAISHQPGVSQLTTGGSISKPIIRGLGYNRVVVMSDGVRQEGQQWGDEHGVEVDGNSVNSVEILKGPASLMYGSDAMAGVVILHQQPTLAEGEMKANVTSEYQTNNGLFAYHLQMAGNQKGFVWDASFSDKMAHAYKNKYDGYVPGSQFRERAGRLMLGVNKGWGHSRLVWTAYHLTPSIIEGERDPKTGELEPLSNDLKTYGRSLPFQQVKHYKLVWDNSLNLSSGYLKAIIGYQQNRRQEFEESPDEYETFFKLHTLTYDLRYVTNEFDGWKLSTGIGGMYQKSGNEGEEYLIPDYRLFDFGLYATATKQLGDRWMLNGGVRYDHRHLKAFPGFSMLNGQEDNFSRNFGAFTGSVGAVCNINEHFNLRMNLARGFRAPNLSELGSNGKHEGSLRYEIGDKGLKPEYSLQADLGLDFTSRYVSAQLALFANRIDNYVFLHHVGDYTEGTGYGYSVYAPTYPVYAYTQGDARLLGFEAGVDFHPIHSVHFSNAFSYVDAQQMHAAPGTKYLPFTPAPKWSSELKWELSHHSHPTIAHHHTTDAAHRSLLNNLYVAVGLDCFLKQSHIYGADDTETETPGYALLSLSAGTDLQLHGKKVAEFYFTADNLLDKAYQNHLSRLKYADENAVTGRRGVYNMGRNITFKVVIPITL</sequence>
<evidence type="ECO:0000256" key="3">
    <source>
        <dbReference type="ARBA" id="ARBA00022452"/>
    </source>
</evidence>
<dbReference type="GO" id="GO:0044718">
    <property type="term" value="P:siderophore transmembrane transport"/>
    <property type="evidence" value="ECO:0007669"/>
    <property type="project" value="TreeGrafter"/>
</dbReference>